<evidence type="ECO:0000256" key="1">
    <source>
        <dbReference type="ARBA" id="ARBA00004442"/>
    </source>
</evidence>
<organism evidence="5 6">
    <name type="scientific">Pseudohongiella spirulinae</name>
    <dbReference type="NCBI Taxonomy" id="1249552"/>
    <lineage>
        <taxon>Bacteria</taxon>
        <taxon>Pseudomonadati</taxon>
        <taxon>Pseudomonadota</taxon>
        <taxon>Gammaproteobacteria</taxon>
        <taxon>Pseudomonadales</taxon>
        <taxon>Pseudohongiellaceae</taxon>
        <taxon>Pseudohongiella</taxon>
    </lineage>
</organism>
<dbReference type="SUPFAM" id="SSF56935">
    <property type="entry name" value="Porins"/>
    <property type="match status" value="1"/>
</dbReference>
<dbReference type="GO" id="GO:0009279">
    <property type="term" value="C:cell outer membrane"/>
    <property type="evidence" value="ECO:0007669"/>
    <property type="project" value="UniProtKB-SubCell"/>
</dbReference>
<dbReference type="Gene3D" id="2.40.170.20">
    <property type="entry name" value="TonB-dependent receptor, beta-barrel domain"/>
    <property type="match status" value="1"/>
</dbReference>
<dbReference type="Proteomes" id="UP000065641">
    <property type="component" value="Chromosome"/>
</dbReference>
<gene>
    <name evidence="5" type="ORF">PS2015_2678</name>
</gene>
<dbReference type="InterPro" id="IPR036942">
    <property type="entry name" value="Beta-barrel_TonB_sf"/>
</dbReference>
<reference evidence="5 6" key="1">
    <citation type="submission" date="2015-11" db="EMBL/GenBank/DDBJ databases">
        <authorList>
            <person name="Zhang Y."/>
            <person name="Guo Z."/>
        </authorList>
    </citation>
    <scope>NUCLEOTIDE SEQUENCE [LARGE SCALE GENOMIC DNA]</scope>
    <source>
        <strain evidence="5 6">KCTC 32221</strain>
    </source>
</reference>
<dbReference type="AlphaFoldDB" id="A0A0S2KGS3"/>
<evidence type="ECO:0000256" key="2">
    <source>
        <dbReference type="ARBA" id="ARBA00023136"/>
    </source>
</evidence>
<evidence type="ECO:0000313" key="6">
    <source>
        <dbReference type="Proteomes" id="UP000065641"/>
    </source>
</evidence>
<keyword evidence="4" id="KW-0732">Signal</keyword>
<feature type="chain" id="PRO_5006601815" evidence="4">
    <location>
        <begin position="36"/>
        <end position="268"/>
    </location>
</feature>
<keyword evidence="6" id="KW-1185">Reference proteome</keyword>
<evidence type="ECO:0000256" key="3">
    <source>
        <dbReference type="ARBA" id="ARBA00023237"/>
    </source>
</evidence>
<dbReference type="KEGG" id="pspi:PS2015_2678"/>
<accession>A0A0S2KGS3</accession>
<keyword evidence="3" id="KW-0998">Cell outer membrane</keyword>
<feature type="signal peptide" evidence="4">
    <location>
        <begin position="1"/>
        <end position="35"/>
    </location>
</feature>
<evidence type="ECO:0000313" key="5">
    <source>
        <dbReference type="EMBL" id="ALO47310.1"/>
    </source>
</evidence>
<dbReference type="EMBL" id="CP013189">
    <property type="protein sequence ID" value="ALO47310.1"/>
    <property type="molecule type" value="Genomic_DNA"/>
</dbReference>
<dbReference type="STRING" id="1249552.PS2015_2678"/>
<name>A0A0S2KGS3_9GAMM</name>
<proteinExistence type="predicted"/>
<keyword evidence="2" id="KW-0472">Membrane</keyword>
<dbReference type="PANTHER" id="PTHR47234:SF2">
    <property type="entry name" value="TONB-DEPENDENT RECEPTOR"/>
    <property type="match status" value="1"/>
</dbReference>
<dbReference type="PANTHER" id="PTHR47234">
    <property type="match status" value="1"/>
</dbReference>
<protein>
    <submittedName>
        <fullName evidence="5">Uncharacterized protein</fullName>
    </submittedName>
</protein>
<evidence type="ECO:0000256" key="4">
    <source>
        <dbReference type="SAM" id="SignalP"/>
    </source>
</evidence>
<sequence precursor="true">MQIIGRNMTQHQPTSLNLAALIAVLAMAFSPIALADDDADIADIADLDTARLNIPDPGSLNLRLGPELRLEAFPALSASEDTLELVDVSHEHALLVGSGQVPGLDVSASYVWESSRFGQFVLSTNTTYVYNTRITDAVSDTVAATAVPESSTLLGKLPELQSSVTFTWQFGNHTATAVTSYSDAMESVGRLGLDRMNVDQLNELVGQITTLDLRYGYNVRAGRQGNASFSLGLRNNFDRRPVNVIDAAGTRVGDTPDRVAYGTIKYQF</sequence>
<comment type="subcellular location">
    <subcellularLocation>
        <location evidence="1">Cell outer membrane</location>
    </subcellularLocation>
</comment>